<dbReference type="EC" id="2.7.7.6" evidence="2"/>
<keyword evidence="4" id="KW-0808">Transferase</keyword>
<keyword evidence="6" id="KW-0804">Transcription</keyword>
<dbReference type="PROSITE" id="PS00489">
    <property type="entry name" value="RNA_POL_PHAGE_2"/>
    <property type="match status" value="1"/>
</dbReference>
<organism evidence="9 10">
    <name type="scientific">Herbiconiux daphne</name>
    <dbReference type="NCBI Taxonomy" id="2970914"/>
    <lineage>
        <taxon>Bacteria</taxon>
        <taxon>Bacillati</taxon>
        <taxon>Actinomycetota</taxon>
        <taxon>Actinomycetes</taxon>
        <taxon>Micrococcales</taxon>
        <taxon>Microbacteriaceae</taxon>
        <taxon>Herbiconiux</taxon>
    </lineage>
</organism>
<dbReference type="RefSeq" id="WP_259543133.1">
    <property type="nucleotide sequence ID" value="NZ_JANLCJ010000267.1"/>
</dbReference>
<feature type="non-terminal residue" evidence="9">
    <location>
        <position position="275"/>
    </location>
</feature>
<evidence type="ECO:0000313" key="9">
    <source>
        <dbReference type="EMBL" id="MCS5736906.1"/>
    </source>
</evidence>
<evidence type="ECO:0000256" key="5">
    <source>
        <dbReference type="ARBA" id="ARBA00022695"/>
    </source>
</evidence>
<evidence type="ECO:0000256" key="3">
    <source>
        <dbReference type="ARBA" id="ARBA00022478"/>
    </source>
</evidence>
<feature type="domain" description="DNA-directed RNA polymerase C-terminal" evidence="8">
    <location>
        <begin position="2"/>
        <end position="275"/>
    </location>
</feature>
<name>A0ABT2HAB8_9MICO</name>
<keyword evidence="10" id="KW-1185">Reference proteome</keyword>
<evidence type="ECO:0000256" key="7">
    <source>
        <dbReference type="ARBA" id="ARBA00048552"/>
    </source>
</evidence>
<evidence type="ECO:0000256" key="6">
    <source>
        <dbReference type="ARBA" id="ARBA00023163"/>
    </source>
</evidence>
<feature type="non-terminal residue" evidence="9">
    <location>
        <position position="1"/>
    </location>
</feature>
<comment type="similarity">
    <text evidence="1">Belongs to the phage and mitochondrial RNA polymerase family.</text>
</comment>
<evidence type="ECO:0000256" key="2">
    <source>
        <dbReference type="ARBA" id="ARBA00012418"/>
    </source>
</evidence>
<sequence>RLGGAQVNLIPSETKMDLYGTVAGRVKVRLTYDRDGHIGADIEKTYSDGRPQPKKWQMAQYLLDFGVNRSFIKQNVMTYSYSSTVEGMKGQLLEQVKDVYGEQSEYSVDPLDEHRFVCCRYLAEIVHAETGRTVVKAAECMDWLQSLSTALARVNKGLEFTTPDGFPMFQEYLKQTEKRLFITNLVYDEGALKAIPKAQSPQIKIDTDKIDSREQASSVAPNFIHSMDATHLRMTVRNCYAKGVRSFVMIHDSFGTIPADAQTMYETVRETMVEL</sequence>
<protein>
    <recommendedName>
        <fullName evidence="2">DNA-directed RNA polymerase</fullName>
        <ecNumber evidence="2">2.7.7.6</ecNumber>
    </recommendedName>
</protein>
<dbReference type="InterPro" id="IPR046950">
    <property type="entry name" value="DNA-dir_Rpol_C_phage-type"/>
</dbReference>
<evidence type="ECO:0000259" key="8">
    <source>
        <dbReference type="Pfam" id="PF00940"/>
    </source>
</evidence>
<comment type="caution">
    <text evidence="9">The sequence shown here is derived from an EMBL/GenBank/DDBJ whole genome shotgun (WGS) entry which is preliminary data.</text>
</comment>
<accession>A0ABT2HAB8</accession>
<evidence type="ECO:0000313" key="10">
    <source>
        <dbReference type="Proteomes" id="UP001165586"/>
    </source>
</evidence>
<dbReference type="InterPro" id="IPR043502">
    <property type="entry name" value="DNA/RNA_pol_sf"/>
</dbReference>
<evidence type="ECO:0000256" key="4">
    <source>
        <dbReference type="ARBA" id="ARBA00022679"/>
    </source>
</evidence>
<evidence type="ECO:0000256" key="1">
    <source>
        <dbReference type="ARBA" id="ARBA00009493"/>
    </source>
</evidence>
<dbReference type="PANTHER" id="PTHR10102">
    <property type="entry name" value="DNA-DIRECTED RNA POLYMERASE, MITOCHONDRIAL"/>
    <property type="match status" value="1"/>
</dbReference>
<dbReference type="PANTHER" id="PTHR10102:SF0">
    <property type="entry name" value="DNA-DIRECTED RNA POLYMERASE, MITOCHONDRIAL"/>
    <property type="match status" value="1"/>
</dbReference>
<gene>
    <name evidence="9" type="ORF">N1032_24555</name>
</gene>
<proteinExistence type="inferred from homology"/>
<dbReference type="EMBL" id="JANLCJ010000267">
    <property type="protein sequence ID" value="MCS5736906.1"/>
    <property type="molecule type" value="Genomic_DNA"/>
</dbReference>
<reference evidence="9" key="1">
    <citation type="submission" date="2022-08" db="EMBL/GenBank/DDBJ databases">
        <authorList>
            <person name="Deng Y."/>
            <person name="Han X.-F."/>
            <person name="Zhang Y.-Q."/>
        </authorList>
    </citation>
    <scope>NUCLEOTIDE SEQUENCE</scope>
    <source>
        <strain evidence="9">CPCC 203386</strain>
    </source>
</reference>
<keyword evidence="5" id="KW-0548">Nucleotidyltransferase</keyword>
<dbReference type="Proteomes" id="UP001165586">
    <property type="component" value="Unassembled WGS sequence"/>
</dbReference>
<comment type="catalytic activity">
    <reaction evidence="7">
        <text>RNA(n) + a ribonucleoside 5'-triphosphate = RNA(n+1) + diphosphate</text>
        <dbReference type="Rhea" id="RHEA:21248"/>
        <dbReference type="Rhea" id="RHEA-COMP:14527"/>
        <dbReference type="Rhea" id="RHEA-COMP:17342"/>
        <dbReference type="ChEBI" id="CHEBI:33019"/>
        <dbReference type="ChEBI" id="CHEBI:61557"/>
        <dbReference type="ChEBI" id="CHEBI:140395"/>
        <dbReference type="EC" id="2.7.7.6"/>
    </reaction>
</comment>
<dbReference type="InterPro" id="IPR002092">
    <property type="entry name" value="DNA-dir_Rpol_phage-type"/>
</dbReference>
<dbReference type="Gene3D" id="1.10.150.20">
    <property type="entry name" value="5' to 3' exonuclease, C-terminal subdomain"/>
    <property type="match status" value="1"/>
</dbReference>
<dbReference type="SUPFAM" id="SSF56672">
    <property type="entry name" value="DNA/RNA polymerases"/>
    <property type="match status" value="1"/>
</dbReference>
<dbReference type="Pfam" id="PF00940">
    <property type="entry name" value="RNA_pol"/>
    <property type="match status" value="1"/>
</dbReference>
<keyword evidence="3" id="KW-0240">DNA-directed RNA polymerase</keyword>